<dbReference type="InterPro" id="IPR006314">
    <property type="entry name" value="Dyp_peroxidase"/>
</dbReference>
<keyword evidence="2" id="KW-0575">Peroxidase</keyword>
<evidence type="ECO:0000256" key="10">
    <source>
        <dbReference type="SAM" id="MobiDB-lite"/>
    </source>
</evidence>
<gene>
    <name evidence="13" type="ORF">JX265_003139</name>
</gene>
<evidence type="ECO:0000256" key="5">
    <source>
        <dbReference type="ARBA" id="ARBA00022729"/>
    </source>
</evidence>
<evidence type="ECO:0000256" key="2">
    <source>
        <dbReference type="ARBA" id="ARBA00022559"/>
    </source>
</evidence>
<keyword evidence="9" id="KW-0175">Coiled coil</keyword>
<dbReference type="InterPro" id="IPR011008">
    <property type="entry name" value="Dimeric_a/b-barrel"/>
</dbReference>
<evidence type="ECO:0008006" key="15">
    <source>
        <dbReference type="Google" id="ProtNLM"/>
    </source>
</evidence>
<name>A0A9P9WTQ5_9PEZI</name>
<protein>
    <recommendedName>
        <fullName evidence="15">Dyp-type peroxidase</fullName>
    </recommendedName>
</protein>
<evidence type="ECO:0000256" key="4">
    <source>
        <dbReference type="ARBA" id="ARBA00022723"/>
    </source>
</evidence>
<dbReference type="AlphaFoldDB" id="A0A9P9WTQ5"/>
<evidence type="ECO:0000313" key="13">
    <source>
        <dbReference type="EMBL" id="KAI1878962.1"/>
    </source>
</evidence>
<comment type="similarity">
    <text evidence="8">Belongs to the DyP-type peroxidase family.</text>
</comment>
<keyword evidence="6" id="KW-0560">Oxidoreductase</keyword>
<dbReference type="InterPro" id="IPR048328">
    <property type="entry name" value="Dyp_perox_C"/>
</dbReference>
<dbReference type="PANTHER" id="PTHR30521:SF4">
    <property type="entry name" value="DEFERROCHELATASE"/>
    <property type="match status" value="1"/>
</dbReference>
<dbReference type="PANTHER" id="PTHR30521">
    <property type="entry name" value="DEFERROCHELATASE/PEROXIDASE"/>
    <property type="match status" value="1"/>
</dbReference>
<dbReference type="InterPro" id="IPR049509">
    <property type="entry name" value="DyP_N"/>
</dbReference>
<dbReference type="GO" id="GO:0004601">
    <property type="term" value="F:peroxidase activity"/>
    <property type="evidence" value="ECO:0007669"/>
    <property type="project" value="UniProtKB-KW"/>
</dbReference>
<feature type="coiled-coil region" evidence="9">
    <location>
        <begin position="48"/>
        <end position="75"/>
    </location>
</feature>
<comment type="cofactor">
    <cofactor evidence="1">
        <name>heme b</name>
        <dbReference type="ChEBI" id="CHEBI:60344"/>
    </cofactor>
</comment>
<evidence type="ECO:0000313" key="14">
    <source>
        <dbReference type="Proteomes" id="UP000829685"/>
    </source>
</evidence>
<evidence type="ECO:0000256" key="8">
    <source>
        <dbReference type="ARBA" id="ARBA00025737"/>
    </source>
</evidence>
<proteinExistence type="inferred from homology"/>
<feature type="domain" description="DyP dimeric alpha+beta barrel" evidence="12">
    <location>
        <begin position="10"/>
        <end position="179"/>
    </location>
</feature>
<accession>A0A9P9WTQ5</accession>
<evidence type="ECO:0000259" key="11">
    <source>
        <dbReference type="Pfam" id="PF20628"/>
    </source>
</evidence>
<organism evidence="13 14">
    <name type="scientific">Neoarthrinium moseri</name>
    <dbReference type="NCBI Taxonomy" id="1658444"/>
    <lineage>
        <taxon>Eukaryota</taxon>
        <taxon>Fungi</taxon>
        <taxon>Dikarya</taxon>
        <taxon>Ascomycota</taxon>
        <taxon>Pezizomycotina</taxon>
        <taxon>Sordariomycetes</taxon>
        <taxon>Xylariomycetidae</taxon>
        <taxon>Amphisphaeriales</taxon>
        <taxon>Apiosporaceae</taxon>
        <taxon>Neoarthrinium</taxon>
    </lineage>
</organism>
<keyword evidence="5" id="KW-0732">Signal</keyword>
<dbReference type="NCBIfam" id="TIGR01413">
    <property type="entry name" value="Dyp_perox_fam"/>
    <property type="match status" value="1"/>
</dbReference>
<evidence type="ECO:0000256" key="3">
    <source>
        <dbReference type="ARBA" id="ARBA00022617"/>
    </source>
</evidence>
<dbReference type="Pfam" id="PF20628">
    <property type="entry name" value="Dyp_perox_C"/>
    <property type="match status" value="1"/>
</dbReference>
<dbReference type="Proteomes" id="UP000829685">
    <property type="component" value="Unassembled WGS sequence"/>
</dbReference>
<dbReference type="GO" id="GO:0046872">
    <property type="term" value="F:metal ion binding"/>
    <property type="evidence" value="ECO:0007669"/>
    <property type="project" value="UniProtKB-KW"/>
</dbReference>
<feature type="region of interest" description="Disordered" evidence="10">
    <location>
        <begin position="176"/>
        <end position="215"/>
    </location>
</feature>
<dbReference type="GO" id="GO:0020037">
    <property type="term" value="F:heme binding"/>
    <property type="evidence" value="ECO:0007669"/>
    <property type="project" value="InterPro"/>
</dbReference>
<evidence type="ECO:0000256" key="6">
    <source>
        <dbReference type="ARBA" id="ARBA00023002"/>
    </source>
</evidence>
<keyword evidence="14" id="KW-1185">Reference proteome</keyword>
<dbReference type="PROSITE" id="PS51404">
    <property type="entry name" value="DYP_PEROXIDASE"/>
    <property type="match status" value="1"/>
</dbReference>
<keyword evidence="7" id="KW-0408">Iron</keyword>
<feature type="domain" description="Dyp-type peroxidase C-terminal" evidence="11">
    <location>
        <begin position="315"/>
        <end position="394"/>
    </location>
</feature>
<evidence type="ECO:0000259" key="12">
    <source>
        <dbReference type="Pfam" id="PF21105"/>
    </source>
</evidence>
<reference evidence="13" key="1">
    <citation type="submission" date="2021-03" db="EMBL/GenBank/DDBJ databases">
        <title>Revisited historic fungal species revealed as producer of novel bioactive compounds through whole genome sequencing and comparative genomics.</title>
        <authorList>
            <person name="Vignolle G.A."/>
            <person name="Hochenegger N."/>
            <person name="Mach R.L."/>
            <person name="Mach-Aigner A.R."/>
            <person name="Javad Rahimi M."/>
            <person name="Salim K.A."/>
            <person name="Chan C.M."/>
            <person name="Lim L.B.L."/>
            <person name="Cai F."/>
            <person name="Druzhinina I.S."/>
            <person name="U'Ren J.M."/>
            <person name="Derntl C."/>
        </authorList>
    </citation>
    <scope>NUCLEOTIDE SEQUENCE</scope>
    <source>
        <strain evidence="13">TUCIM 5799</strain>
    </source>
</reference>
<dbReference type="SUPFAM" id="SSF54909">
    <property type="entry name" value="Dimeric alpha+beta barrel"/>
    <property type="match status" value="1"/>
</dbReference>
<evidence type="ECO:0000256" key="7">
    <source>
        <dbReference type="ARBA" id="ARBA00023004"/>
    </source>
</evidence>
<dbReference type="EMBL" id="JAFIMR010000005">
    <property type="protein sequence ID" value="KAI1878962.1"/>
    <property type="molecule type" value="Genomic_DNA"/>
</dbReference>
<evidence type="ECO:0000256" key="9">
    <source>
        <dbReference type="SAM" id="Coils"/>
    </source>
</evidence>
<dbReference type="Pfam" id="PF21105">
    <property type="entry name" value="DyP_N"/>
    <property type="match status" value="1"/>
</dbReference>
<sequence>MGLTLDPKIIQGDILSGLAKKKETFYFFQINSNNVPGFQKQLATFVPLVTTSAKADDCRKDIRKAKEEAARKGEKCPLIEISGVNISFSQKGLNVLGIKEDIGDEDFKNGMLSEIDVLGDVLQDWDPAFQKDIHGVILVAANCKSVLDQTLDHIKKIFQVGDAQAGIIEIKTLEGSTRPDEEDGHEHFGFNDGLSQPSIKDFDTDPQPGQKTIDSGVILLGRDGDAKKDTRPSWACEGSFLAFRYLRQLVPEFNKFLEDNILVIDGTPVPELLGARMVGRWKSGASVQQTPTQDDPEFVDPSVNQAFTHDKNSQVMCPFAAHTRKTNPRGDIPDSAIAPSRILRRGIPFGPEVTDEEKAAKKSSDDEKLERGLLFACYQSNLDKGFRFVQQSWANNANFPPQKQNGIPKVDQPGIDPLIGVGTPRQMAGSNPDINAASTNLPFDAKWVISRGGEYFFSPSIPALKDTFAAKATPAEL</sequence>
<dbReference type="GO" id="GO:0005829">
    <property type="term" value="C:cytosol"/>
    <property type="evidence" value="ECO:0007669"/>
    <property type="project" value="TreeGrafter"/>
</dbReference>
<keyword evidence="4" id="KW-0479">Metal-binding</keyword>
<keyword evidence="3" id="KW-0349">Heme</keyword>
<evidence type="ECO:0000256" key="1">
    <source>
        <dbReference type="ARBA" id="ARBA00001970"/>
    </source>
</evidence>
<comment type="caution">
    <text evidence="13">The sequence shown here is derived from an EMBL/GenBank/DDBJ whole genome shotgun (WGS) entry which is preliminary data.</text>
</comment>